<dbReference type="Proteomes" id="UP000466442">
    <property type="component" value="Unassembled WGS sequence"/>
</dbReference>
<organism evidence="1 2">
    <name type="scientific">Apolygus lucorum</name>
    <name type="common">Small green plant bug</name>
    <name type="synonym">Lygocoris lucorum</name>
    <dbReference type="NCBI Taxonomy" id="248454"/>
    <lineage>
        <taxon>Eukaryota</taxon>
        <taxon>Metazoa</taxon>
        <taxon>Ecdysozoa</taxon>
        <taxon>Arthropoda</taxon>
        <taxon>Hexapoda</taxon>
        <taxon>Insecta</taxon>
        <taxon>Pterygota</taxon>
        <taxon>Neoptera</taxon>
        <taxon>Paraneoptera</taxon>
        <taxon>Hemiptera</taxon>
        <taxon>Heteroptera</taxon>
        <taxon>Panheteroptera</taxon>
        <taxon>Cimicomorpha</taxon>
        <taxon>Miridae</taxon>
        <taxon>Mirini</taxon>
        <taxon>Apolygus</taxon>
    </lineage>
</organism>
<dbReference type="EMBL" id="WIXP02000015">
    <property type="protein sequence ID" value="KAF6199416.1"/>
    <property type="molecule type" value="Genomic_DNA"/>
</dbReference>
<gene>
    <name evidence="1" type="ORF">GE061_007442</name>
</gene>
<dbReference type="AlphaFoldDB" id="A0A8S9WUB1"/>
<proteinExistence type="predicted"/>
<evidence type="ECO:0000313" key="1">
    <source>
        <dbReference type="EMBL" id="KAF6199416.1"/>
    </source>
</evidence>
<protein>
    <submittedName>
        <fullName evidence="1">Uncharacterized protein</fullName>
    </submittedName>
</protein>
<comment type="caution">
    <text evidence="1">The sequence shown here is derived from an EMBL/GenBank/DDBJ whole genome shotgun (WGS) entry which is preliminary data.</text>
</comment>
<accession>A0A8S9WUB1</accession>
<reference evidence="1" key="1">
    <citation type="journal article" date="2021" name="Mol. Ecol. Resour.">
        <title>Apolygus lucorum genome provides insights into omnivorousness and mesophyll feeding.</title>
        <authorList>
            <person name="Liu Y."/>
            <person name="Liu H."/>
            <person name="Wang H."/>
            <person name="Huang T."/>
            <person name="Liu B."/>
            <person name="Yang B."/>
            <person name="Yin L."/>
            <person name="Li B."/>
            <person name="Zhang Y."/>
            <person name="Zhang S."/>
            <person name="Jiang F."/>
            <person name="Zhang X."/>
            <person name="Ren Y."/>
            <person name="Wang B."/>
            <person name="Wang S."/>
            <person name="Lu Y."/>
            <person name="Wu K."/>
            <person name="Fan W."/>
            <person name="Wang G."/>
        </authorList>
    </citation>
    <scope>NUCLEOTIDE SEQUENCE</scope>
    <source>
        <strain evidence="1">12Hb</strain>
    </source>
</reference>
<evidence type="ECO:0000313" key="2">
    <source>
        <dbReference type="Proteomes" id="UP000466442"/>
    </source>
</evidence>
<name>A0A8S9WUB1_APOLU</name>
<sequence length="75" mass="8608">METYWEDSTLPAPVKYENHLSYNNANNSEDDEYGFPGSKKKLTRITCFRASREFSTEANRLMGGPHHIAGRLTRV</sequence>
<keyword evidence="2" id="KW-1185">Reference proteome</keyword>